<evidence type="ECO:0000313" key="2">
    <source>
        <dbReference type="Proteomes" id="UP000003947"/>
    </source>
</evidence>
<evidence type="ECO:0000313" key="1">
    <source>
        <dbReference type="EMBL" id="EIM26788.1"/>
    </source>
</evidence>
<reference evidence="1 2" key="1">
    <citation type="submission" date="2012-02" db="EMBL/GenBank/DDBJ databases">
        <title>Improved High-Quality Draft sequence of Microvirga sp. WSM3557.</title>
        <authorList>
            <consortium name="US DOE Joint Genome Institute"/>
            <person name="Lucas S."/>
            <person name="Han J."/>
            <person name="Lapidus A."/>
            <person name="Cheng J.-F."/>
            <person name="Goodwin L."/>
            <person name="Pitluck S."/>
            <person name="Peters L."/>
            <person name="Zhang X."/>
            <person name="Detter J.C."/>
            <person name="Han C."/>
            <person name="Tapia R."/>
            <person name="Land M."/>
            <person name="Hauser L."/>
            <person name="Kyrpides N."/>
            <person name="Ivanova N."/>
            <person name="Pagani I."/>
            <person name="Brau L."/>
            <person name="Yates R."/>
            <person name="O'Hara G."/>
            <person name="Rui T."/>
            <person name="Howieson J."/>
            <person name="Reeve W."/>
            <person name="Woyke T."/>
        </authorList>
    </citation>
    <scope>NUCLEOTIDE SEQUENCE [LARGE SCALE GENOMIC DNA]</scope>
    <source>
        <strain evidence="1 2">WSM3557</strain>
    </source>
</reference>
<name>I4YS46_9HYPH</name>
<dbReference type="HOGENOM" id="CLU_2917492_0_0_5"/>
<proteinExistence type="predicted"/>
<protein>
    <submittedName>
        <fullName evidence="1">Uncharacterized protein</fullName>
    </submittedName>
</protein>
<gene>
    <name evidence="1" type="ORF">MicloDRAFT_00033380</name>
</gene>
<dbReference type="STRING" id="864069.MicloDRAFT_00033380"/>
<keyword evidence="2" id="KW-1185">Reference proteome</keyword>
<dbReference type="AlphaFoldDB" id="I4YS46"/>
<organism evidence="1 2">
    <name type="scientific">Microvirga lotononidis</name>
    <dbReference type="NCBI Taxonomy" id="864069"/>
    <lineage>
        <taxon>Bacteria</taxon>
        <taxon>Pseudomonadati</taxon>
        <taxon>Pseudomonadota</taxon>
        <taxon>Alphaproteobacteria</taxon>
        <taxon>Hyphomicrobiales</taxon>
        <taxon>Methylobacteriaceae</taxon>
        <taxon>Microvirga</taxon>
    </lineage>
</organism>
<dbReference type="EMBL" id="JH660645">
    <property type="protein sequence ID" value="EIM26788.1"/>
    <property type="molecule type" value="Genomic_DNA"/>
</dbReference>
<sequence length="61" mass="6541">MCLADIDIAGEPRPRQGFAKRRILTRAGILDFGEGTTEIGSIMPTTHAISSIRAGRLKTGD</sequence>
<accession>I4YS46</accession>
<dbReference type="Proteomes" id="UP000003947">
    <property type="component" value="Unassembled WGS sequence"/>
</dbReference>